<reference evidence="3" key="1">
    <citation type="submission" date="2020-05" db="EMBL/GenBank/DDBJ databases">
        <authorList>
            <person name="Chiriac C."/>
            <person name="Salcher M."/>
            <person name="Ghai R."/>
            <person name="Kavagutti S V."/>
        </authorList>
    </citation>
    <scope>NUCLEOTIDE SEQUENCE</scope>
</reference>
<dbReference type="EMBL" id="CAFBMK010000036">
    <property type="protein sequence ID" value="CAB4906106.1"/>
    <property type="molecule type" value="Genomic_DNA"/>
</dbReference>
<accession>A0A6J7GGG8</accession>
<proteinExistence type="predicted"/>
<dbReference type="GO" id="GO:0003676">
    <property type="term" value="F:nucleic acid binding"/>
    <property type="evidence" value="ECO:0007669"/>
    <property type="project" value="InterPro"/>
</dbReference>
<evidence type="ECO:0000259" key="2">
    <source>
        <dbReference type="SMART" id="SM00507"/>
    </source>
</evidence>
<dbReference type="InterPro" id="IPR002711">
    <property type="entry name" value="HNH"/>
</dbReference>
<dbReference type="GO" id="GO:0004519">
    <property type="term" value="F:endonuclease activity"/>
    <property type="evidence" value="ECO:0007669"/>
    <property type="project" value="InterPro"/>
</dbReference>
<sequence>MPASLRVCSTPGCPRLSRETQCDEHRRASVRERQARRTRARGNDPRTIKRVLGRDGWACVVCGAKKRDVSRRDPTKRVSLQAAHIVAVEHGGSDELSNLRTLCTDCHHEEHHG</sequence>
<organism evidence="3">
    <name type="scientific">freshwater metagenome</name>
    <dbReference type="NCBI Taxonomy" id="449393"/>
    <lineage>
        <taxon>unclassified sequences</taxon>
        <taxon>metagenomes</taxon>
        <taxon>ecological metagenomes</taxon>
    </lineage>
</organism>
<evidence type="ECO:0000256" key="1">
    <source>
        <dbReference type="SAM" id="MobiDB-lite"/>
    </source>
</evidence>
<feature type="region of interest" description="Disordered" evidence="1">
    <location>
        <begin position="24"/>
        <end position="44"/>
    </location>
</feature>
<name>A0A6J7GGG8_9ZZZZ</name>
<protein>
    <submittedName>
        <fullName evidence="3">Unannotated protein</fullName>
    </submittedName>
</protein>
<dbReference type="Gene3D" id="1.10.30.50">
    <property type="match status" value="1"/>
</dbReference>
<dbReference type="InterPro" id="IPR003615">
    <property type="entry name" value="HNH_nuc"/>
</dbReference>
<evidence type="ECO:0000313" key="3">
    <source>
        <dbReference type="EMBL" id="CAB4906106.1"/>
    </source>
</evidence>
<gene>
    <name evidence="3" type="ORF">UFOPK3564_00893</name>
</gene>
<dbReference type="GO" id="GO:0008270">
    <property type="term" value="F:zinc ion binding"/>
    <property type="evidence" value="ECO:0007669"/>
    <property type="project" value="InterPro"/>
</dbReference>
<dbReference type="Pfam" id="PF01844">
    <property type="entry name" value="HNH"/>
    <property type="match status" value="1"/>
</dbReference>
<dbReference type="CDD" id="cd00085">
    <property type="entry name" value="HNHc"/>
    <property type="match status" value="1"/>
</dbReference>
<feature type="domain" description="HNH nuclease" evidence="2">
    <location>
        <begin position="47"/>
        <end position="108"/>
    </location>
</feature>
<dbReference type="AlphaFoldDB" id="A0A6J7GGG8"/>
<dbReference type="SMART" id="SM00507">
    <property type="entry name" value="HNHc"/>
    <property type="match status" value="1"/>
</dbReference>